<protein>
    <submittedName>
        <fullName evidence="1">Membrane protein</fullName>
    </submittedName>
</protein>
<organism evidence="1 2">
    <name type="scientific">Microbacterium phage Nicole72</name>
    <dbReference type="NCBI Taxonomy" id="3062838"/>
    <lineage>
        <taxon>Viruses</taxon>
        <taxon>Duplodnaviria</taxon>
        <taxon>Heunggongvirae</taxon>
        <taxon>Uroviricota</taxon>
        <taxon>Caudoviricetes</taxon>
        <taxon>Hodgkinviridae</taxon>
        <taxon>Meganvirus</taxon>
        <taxon>Meganvirus nichole72</taxon>
    </lineage>
</organism>
<accession>A0ACD4UHT6</accession>
<evidence type="ECO:0000313" key="2">
    <source>
        <dbReference type="Proteomes" id="UP001654554"/>
    </source>
</evidence>
<dbReference type="Proteomes" id="UP001654554">
    <property type="component" value="Segment"/>
</dbReference>
<gene>
    <name evidence="1" type="primary">72</name>
    <name evidence="1" type="ORF">SEA_NICOLE72_72</name>
</gene>
<proteinExistence type="predicted"/>
<name>A0ACD4UHT6_9CAUD</name>
<dbReference type="EMBL" id="OR159674">
    <property type="protein sequence ID" value="WKW87109.1"/>
    <property type="molecule type" value="Genomic_DNA"/>
</dbReference>
<sequence>MPTPDYVPEAPVRCRRPVALGECDQPYGHDGPHHTEIELPSHINQGLGHVWNDMERRARSYRRWRYWFMLGTFANVILYLIQIIARSASS</sequence>
<keyword evidence="2" id="KW-1185">Reference proteome</keyword>
<reference evidence="1" key="1">
    <citation type="submission" date="2023-06" db="EMBL/GenBank/DDBJ databases">
        <authorList>
            <person name="Byrum C.A."/>
            <person name="Fullante V.A."/>
            <person name="Ghosh G."/>
            <person name="Ivey A.L."/>
            <person name="Joby C.P."/>
            <person name="Johnson E."/>
            <person name="Kamil H.A."/>
            <person name="Martinez L."/>
            <person name="Tutelo G.A."/>
            <person name="Wilson D."/>
            <person name="Ziegler A.J."/>
            <person name="Garlena R.A."/>
            <person name="Russell D.A."/>
            <person name="Jacobs-Sera D."/>
            <person name="Hatfull G.F."/>
        </authorList>
    </citation>
    <scope>NUCLEOTIDE SEQUENCE</scope>
</reference>
<evidence type="ECO:0000313" key="1">
    <source>
        <dbReference type="EMBL" id="WKW87109.1"/>
    </source>
</evidence>